<keyword evidence="8" id="KW-1185">Reference proteome</keyword>
<evidence type="ECO:0000256" key="1">
    <source>
        <dbReference type="ARBA" id="ARBA00003145"/>
    </source>
</evidence>
<reference evidence="7 8" key="1">
    <citation type="journal article" date="2014" name="World J. Microbiol. Biotechnol.">
        <title>Biodiversity and physiological characteristics of Antarctic and Arctic lichens-associated bacteria.</title>
        <authorList>
            <person name="Lee Y.M."/>
            <person name="Kim E.H."/>
            <person name="Lee H.K."/>
            <person name="Hong S.G."/>
        </authorList>
    </citation>
    <scope>NUCLEOTIDE SEQUENCE [LARGE SCALE GENOMIC DNA]</scope>
    <source>
        <strain evidence="7 8">PAMC 26569</strain>
    </source>
</reference>
<organism evidence="7 8">
    <name type="scientific">Lichenicola cladoniae</name>
    <dbReference type="NCBI Taxonomy" id="1484109"/>
    <lineage>
        <taxon>Bacteria</taxon>
        <taxon>Pseudomonadati</taxon>
        <taxon>Pseudomonadota</taxon>
        <taxon>Alphaproteobacteria</taxon>
        <taxon>Acetobacterales</taxon>
        <taxon>Acetobacteraceae</taxon>
        <taxon>Lichenicola</taxon>
    </lineage>
</organism>
<dbReference type="Gene3D" id="3.30.870.10">
    <property type="entry name" value="Endonuclease Chain A"/>
    <property type="match status" value="2"/>
</dbReference>
<dbReference type="SUPFAM" id="SSF56024">
    <property type="entry name" value="Phospholipase D/nuclease"/>
    <property type="match status" value="2"/>
</dbReference>
<dbReference type="PROSITE" id="PS50035">
    <property type="entry name" value="PLD"/>
    <property type="match status" value="2"/>
</dbReference>
<protein>
    <recommendedName>
        <fullName evidence="3">Phospholipase D</fullName>
    </recommendedName>
    <alternativeName>
        <fullName evidence="5">Choline phosphatase</fullName>
    </alternativeName>
</protein>
<dbReference type="GO" id="GO:0003824">
    <property type="term" value="F:catalytic activity"/>
    <property type="evidence" value="ECO:0007669"/>
    <property type="project" value="InterPro"/>
</dbReference>
<dbReference type="PANTHER" id="PTHR10185">
    <property type="entry name" value="PHOSPHOLIPASE D - RELATED"/>
    <property type="match status" value="1"/>
</dbReference>
<dbReference type="SMART" id="SM00155">
    <property type="entry name" value="PLDc"/>
    <property type="match status" value="2"/>
</dbReference>
<evidence type="ECO:0000256" key="5">
    <source>
        <dbReference type="ARBA" id="ARBA00029594"/>
    </source>
</evidence>
<dbReference type="GO" id="GO:0006793">
    <property type="term" value="P:phosphorus metabolic process"/>
    <property type="evidence" value="ECO:0007669"/>
    <property type="project" value="UniProtKB-ARBA"/>
</dbReference>
<accession>A0A6M8HWJ0</accession>
<dbReference type="PANTHER" id="PTHR10185:SF17">
    <property type="entry name" value="GM01519P-RELATED"/>
    <property type="match status" value="1"/>
</dbReference>
<evidence type="ECO:0000313" key="8">
    <source>
        <dbReference type="Proteomes" id="UP000500767"/>
    </source>
</evidence>
<evidence type="ECO:0000259" key="6">
    <source>
        <dbReference type="PROSITE" id="PS50035"/>
    </source>
</evidence>
<evidence type="ECO:0000256" key="3">
    <source>
        <dbReference type="ARBA" id="ARBA00018392"/>
    </source>
</evidence>
<name>A0A6M8HWJ0_9PROT</name>
<dbReference type="InterPro" id="IPR001736">
    <property type="entry name" value="PLipase_D/transphosphatidylase"/>
</dbReference>
<evidence type="ECO:0000256" key="4">
    <source>
        <dbReference type="ARBA" id="ARBA00022525"/>
    </source>
</evidence>
<keyword evidence="4" id="KW-0964">Secreted</keyword>
<dbReference type="GO" id="GO:0005576">
    <property type="term" value="C:extracellular region"/>
    <property type="evidence" value="ECO:0007669"/>
    <property type="project" value="UniProtKB-SubCell"/>
</dbReference>
<dbReference type="EMBL" id="CP053708">
    <property type="protein sequence ID" value="QKE92517.1"/>
    <property type="molecule type" value="Genomic_DNA"/>
</dbReference>
<dbReference type="Pfam" id="PF13091">
    <property type="entry name" value="PLDc_2"/>
    <property type="match status" value="2"/>
</dbReference>
<dbReference type="AlphaFoldDB" id="A0A6M8HWJ0"/>
<gene>
    <name evidence="7" type="ORF">HN018_07995</name>
</gene>
<dbReference type="InterPro" id="IPR025202">
    <property type="entry name" value="PLD-like_dom"/>
</dbReference>
<feature type="domain" description="PLD phosphodiesterase" evidence="6">
    <location>
        <begin position="77"/>
        <end position="104"/>
    </location>
</feature>
<sequence length="360" mass="39314">MIRHARHSIDIAAFYVADKPGHALAPVLDALVERARAGVAVRLLVEKSFMKDTGPSTARLQGVPNLTIEILPTGQLTGGVLHAKYMIVDATQVFVGSQNWDWRALEEIHEIGAEITDARFARSFEAAFEELWTLGADPDLPKAQKRSVLPPDFAPVTSADPVVLDRAGDDPLVAFPAFSPPPMVPAWLTSEEPALIEMIHAARHTVRIQVMTLSAIHSYGPKGFWPGLDTAFRDAAARGVSVEIIVADWALHEPMQSYLKSLAVFPGITVKFSSIPQAPSGFIPYARVEHCKYAVADDDSVYVGTGNWEWSYFATTVDASVFVHGKGPAATLTRIFERDWTSPNVTRISAGTTYTPPRTQ</sequence>
<evidence type="ECO:0000256" key="2">
    <source>
        <dbReference type="ARBA" id="ARBA00004613"/>
    </source>
</evidence>
<feature type="domain" description="PLD phosphodiesterase" evidence="6">
    <location>
        <begin position="285"/>
        <end position="312"/>
    </location>
</feature>
<dbReference type="CDD" id="cd09107">
    <property type="entry name" value="PLDc_vPLD3_4_5_like_2"/>
    <property type="match status" value="1"/>
</dbReference>
<dbReference type="Proteomes" id="UP000500767">
    <property type="component" value="Chromosome"/>
</dbReference>
<comment type="function">
    <text evidence="1">Could be a virulence factor.</text>
</comment>
<comment type="subcellular location">
    <subcellularLocation>
        <location evidence="2">Secreted</location>
    </subcellularLocation>
</comment>
<proteinExistence type="predicted"/>
<dbReference type="InterPro" id="IPR050874">
    <property type="entry name" value="Diverse_PLD-related"/>
</dbReference>
<evidence type="ECO:0000313" key="7">
    <source>
        <dbReference type="EMBL" id="QKE92517.1"/>
    </source>
</evidence>
<dbReference type="KEGG" id="lck:HN018_07995"/>